<feature type="non-terminal residue" evidence="1">
    <location>
        <position position="35"/>
    </location>
</feature>
<accession>X1EMQ1</accession>
<dbReference type="AlphaFoldDB" id="X1EMQ1"/>
<name>X1EMQ1_9ZZZZ</name>
<comment type="caution">
    <text evidence="1">The sequence shown here is derived from an EMBL/GenBank/DDBJ whole genome shotgun (WGS) entry which is preliminary data.</text>
</comment>
<organism evidence="1">
    <name type="scientific">marine sediment metagenome</name>
    <dbReference type="NCBI Taxonomy" id="412755"/>
    <lineage>
        <taxon>unclassified sequences</taxon>
        <taxon>metagenomes</taxon>
        <taxon>ecological metagenomes</taxon>
    </lineage>
</organism>
<evidence type="ECO:0000313" key="1">
    <source>
        <dbReference type="EMBL" id="GAH18394.1"/>
    </source>
</evidence>
<proteinExistence type="predicted"/>
<gene>
    <name evidence="1" type="ORF">S01H4_53544</name>
</gene>
<dbReference type="EMBL" id="BART01030724">
    <property type="protein sequence ID" value="GAH18394.1"/>
    <property type="molecule type" value="Genomic_DNA"/>
</dbReference>
<reference evidence="1" key="1">
    <citation type="journal article" date="2014" name="Front. Microbiol.">
        <title>High frequency of phylogenetically diverse reductive dehalogenase-homologous genes in deep subseafloor sedimentary metagenomes.</title>
        <authorList>
            <person name="Kawai M."/>
            <person name="Futagami T."/>
            <person name="Toyoda A."/>
            <person name="Takaki Y."/>
            <person name="Nishi S."/>
            <person name="Hori S."/>
            <person name="Arai W."/>
            <person name="Tsubouchi T."/>
            <person name="Morono Y."/>
            <person name="Uchiyama I."/>
            <person name="Ito T."/>
            <person name="Fujiyama A."/>
            <person name="Inagaki F."/>
            <person name="Takami H."/>
        </authorList>
    </citation>
    <scope>NUCLEOTIDE SEQUENCE</scope>
    <source>
        <strain evidence="1">Expedition CK06-06</strain>
    </source>
</reference>
<protein>
    <submittedName>
        <fullName evidence="1">Uncharacterized protein</fullName>
    </submittedName>
</protein>
<sequence length="35" mass="3937">MKEQKGGVKDLDLKLKIGLFKIKRPPIKEGGENEV</sequence>